<accession>A0A0E9TYA8</accession>
<sequence length="34" mass="3930">MPRGLLMKPTNTHEKRVCPVCRRGRPALQMFCVC</sequence>
<reference evidence="1" key="2">
    <citation type="journal article" date="2015" name="Fish Shellfish Immunol.">
        <title>Early steps in the European eel (Anguilla anguilla)-Vibrio vulnificus interaction in the gills: Role of the RtxA13 toxin.</title>
        <authorList>
            <person name="Callol A."/>
            <person name="Pajuelo D."/>
            <person name="Ebbesson L."/>
            <person name="Teles M."/>
            <person name="MacKenzie S."/>
            <person name="Amaro C."/>
        </authorList>
    </citation>
    <scope>NUCLEOTIDE SEQUENCE</scope>
</reference>
<name>A0A0E9TYA8_ANGAN</name>
<organism evidence="1">
    <name type="scientific">Anguilla anguilla</name>
    <name type="common">European freshwater eel</name>
    <name type="synonym">Muraena anguilla</name>
    <dbReference type="NCBI Taxonomy" id="7936"/>
    <lineage>
        <taxon>Eukaryota</taxon>
        <taxon>Metazoa</taxon>
        <taxon>Chordata</taxon>
        <taxon>Craniata</taxon>
        <taxon>Vertebrata</taxon>
        <taxon>Euteleostomi</taxon>
        <taxon>Actinopterygii</taxon>
        <taxon>Neopterygii</taxon>
        <taxon>Teleostei</taxon>
        <taxon>Anguilliformes</taxon>
        <taxon>Anguillidae</taxon>
        <taxon>Anguilla</taxon>
    </lineage>
</organism>
<protein>
    <submittedName>
        <fullName evidence="1">Uncharacterized protein</fullName>
    </submittedName>
</protein>
<dbReference type="AlphaFoldDB" id="A0A0E9TYA8"/>
<reference evidence="1" key="1">
    <citation type="submission" date="2014-11" db="EMBL/GenBank/DDBJ databases">
        <authorList>
            <person name="Amaro Gonzalez C."/>
        </authorList>
    </citation>
    <scope>NUCLEOTIDE SEQUENCE</scope>
</reference>
<dbReference type="EMBL" id="GBXM01050140">
    <property type="protein sequence ID" value="JAH58437.1"/>
    <property type="molecule type" value="Transcribed_RNA"/>
</dbReference>
<proteinExistence type="predicted"/>
<evidence type="ECO:0000313" key="1">
    <source>
        <dbReference type="EMBL" id="JAH58437.1"/>
    </source>
</evidence>